<name>A0ACC2UAU9_9FUNG</name>
<proteinExistence type="predicted"/>
<gene>
    <name evidence="1" type="ORF">DSO57_1027432</name>
</gene>
<organism evidence="1 2">
    <name type="scientific">Entomophthora muscae</name>
    <dbReference type="NCBI Taxonomy" id="34485"/>
    <lineage>
        <taxon>Eukaryota</taxon>
        <taxon>Fungi</taxon>
        <taxon>Fungi incertae sedis</taxon>
        <taxon>Zoopagomycota</taxon>
        <taxon>Entomophthoromycotina</taxon>
        <taxon>Entomophthoromycetes</taxon>
        <taxon>Entomophthorales</taxon>
        <taxon>Entomophthoraceae</taxon>
        <taxon>Entomophthora</taxon>
    </lineage>
</organism>
<keyword evidence="2" id="KW-1185">Reference proteome</keyword>
<evidence type="ECO:0000313" key="1">
    <source>
        <dbReference type="EMBL" id="KAJ9084143.1"/>
    </source>
</evidence>
<dbReference type="EMBL" id="QTSX02000877">
    <property type="protein sequence ID" value="KAJ9084143.1"/>
    <property type="molecule type" value="Genomic_DNA"/>
</dbReference>
<protein>
    <submittedName>
        <fullName evidence="1">Uncharacterized protein</fullName>
    </submittedName>
</protein>
<comment type="caution">
    <text evidence="1">The sequence shown here is derived from an EMBL/GenBank/DDBJ whole genome shotgun (WGS) entry which is preliminary data.</text>
</comment>
<sequence>MGCGKFSSEAQATVIPFIHIVISLVLLVTSYFVLLDGDSDGYYILAAALVNALANAYGCYAVFKVKFTKDIQRIYQGLLCYLIYSISILVGLSIGIIYLIIQNHFTGSAPFAYLGFPVLLLLSMNPMLIHKLMEDMHNAPTIESGGFRKPFHIYS</sequence>
<evidence type="ECO:0000313" key="2">
    <source>
        <dbReference type="Proteomes" id="UP001165960"/>
    </source>
</evidence>
<dbReference type="Proteomes" id="UP001165960">
    <property type="component" value="Unassembled WGS sequence"/>
</dbReference>
<reference evidence="1" key="1">
    <citation type="submission" date="2022-04" db="EMBL/GenBank/DDBJ databases">
        <title>Genome of the entomopathogenic fungus Entomophthora muscae.</title>
        <authorList>
            <person name="Elya C."/>
            <person name="Lovett B.R."/>
            <person name="Lee E."/>
            <person name="Macias A.M."/>
            <person name="Hajek A.E."/>
            <person name="De Bivort B.L."/>
            <person name="Kasson M.T."/>
            <person name="De Fine Licht H.H."/>
            <person name="Stajich J.E."/>
        </authorList>
    </citation>
    <scope>NUCLEOTIDE SEQUENCE</scope>
    <source>
        <strain evidence="1">Berkeley</strain>
    </source>
</reference>
<accession>A0ACC2UAU9</accession>